<proteinExistence type="predicted"/>
<keyword evidence="1" id="KW-0812">Transmembrane</keyword>
<dbReference type="PANTHER" id="PTHR42886">
    <property type="entry name" value="RE40534P-RELATED"/>
    <property type="match status" value="1"/>
</dbReference>
<dbReference type="SUPFAM" id="SSF53474">
    <property type="entry name" value="alpha/beta-Hydrolases"/>
    <property type="match status" value="1"/>
</dbReference>
<gene>
    <name evidence="3" type="ORF">ACFQIC_04085</name>
</gene>
<organism evidence="3 4">
    <name type="scientific">Halobacillus seohaensis</name>
    <dbReference type="NCBI Taxonomy" id="447421"/>
    <lineage>
        <taxon>Bacteria</taxon>
        <taxon>Bacillati</taxon>
        <taxon>Bacillota</taxon>
        <taxon>Bacilli</taxon>
        <taxon>Bacillales</taxon>
        <taxon>Bacillaceae</taxon>
        <taxon>Halobacillus</taxon>
    </lineage>
</organism>
<keyword evidence="1" id="KW-1133">Transmembrane helix</keyword>
<comment type="caution">
    <text evidence="3">The sequence shown here is derived from an EMBL/GenBank/DDBJ whole genome shotgun (WGS) entry which is preliminary data.</text>
</comment>
<evidence type="ECO:0000313" key="3">
    <source>
        <dbReference type="EMBL" id="MFC7061046.1"/>
    </source>
</evidence>
<protein>
    <submittedName>
        <fullName evidence="3">Alpha/beta hydrolase</fullName>
    </submittedName>
</protein>
<dbReference type="Pfam" id="PF12146">
    <property type="entry name" value="Hydrolase_4"/>
    <property type="match status" value="1"/>
</dbReference>
<feature type="transmembrane region" description="Helical" evidence="1">
    <location>
        <begin position="7"/>
        <end position="26"/>
    </location>
</feature>
<sequence>MNKILKVTLIIVTSSVVIYIGVAYGLTLLNSVEEPSGDLENLNFNDLKTNEQQLLELEEYQTRDGSSLNYRYYQSTAENILILIHGSGYHSEYLEPLATFLSQEGIASVYTPNLRGHGPDPETRGDINYIGQIEHDLNDLINYVRKRHPEQPIILGGHSSGGGTVIRFAGGEFSHNEVNRYLLIAPYIHHNAPTNKSESEWANVNTPRIIGLSMLNQVGITHLNDRNVLSFNMPNNYRDNTETLRYSYRLQISMHPRGDYEKDISSMDGEVLVLAGSEDQSFKVDQYEKVFNTHSNAEVMIMEGLSHFSSITDDDAQREIAKWLENQ</sequence>
<name>A0ABW2EJI8_9BACI</name>
<evidence type="ECO:0000313" key="4">
    <source>
        <dbReference type="Proteomes" id="UP001596410"/>
    </source>
</evidence>
<keyword evidence="4" id="KW-1185">Reference proteome</keyword>
<dbReference type="EMBL" id="JBHSZV010000011">
    <property type="protein sequence ID" value="MFC7061046.1"/>
    <property type="molecule type" value="Genomic_DNA"/>
</dbReference>
<evidence type="ECO:0000259" key="2">
    <source>
        <dbReference type="Pfam" id="PF12146"/>
    </source>
</evidence>
<dbReference type="Gene3D" id="3.40.50.1820">
    <property type="entry name" value="alpha/beta hydrolase"/>
    <property type="match status" value="1"/>
</dbReference>
<keyword evidence="1" id="KW-0472">Membrane</keyword>
<dbReference type="Proteomes" id="UP001596410">
    <property type="component" value="Unassembled WGS sequence"/>
</dbReference>
<reference evidence="4" key="1">
    <citation type="journal article" date="2019" name="Int. J. Syst. Evol. Microbiol.">
        <title>The Global Catalogue of Microorganisms (GCM) 10K type strain sequencing project: providing services to taxonomists for standard genome sequencing and annotation.</title>
        <authorList>
            <consortium name="The Broad Institute Genomics Platform"/>
            <consortium name="The Broad Institute Genome Sequencing Center for Infectious Disease"/>
            <person name="Wu L."/>
            <person name="Ma J."/>
        </authorList>
    </citation>
    <scope>NUCLEOTIDE SEQUENCE [LARGE SCALE GENOMIC DNA]</scope>
    <source>
        <strain evidence="4">CGMCC 4.1621</strain>
    </source>
</reference>
<evidence type="ECO:0000256" key="1">
    <source>
        <dbReference type="SAM" id="Phobius"/>
    </source>
</evidence>
<accession>A0ABW2EJI8</accession>
<dbReference type="PANTHER" id="PTHR42886:SF29">
    <property type="entry name" value="PUMMELIG, ISOFORM A"/>
    <property type="match status" value="1"/>
</dbReference>
<dbReference type="InterPro" id="IPR029058">
    <property type="entry name" value="AB_hydrolase_fold"/>
</dbReference>
<dbReference type="InterPro" id="IPR022742">
    <property type="entry name" value="Hydrolase_4"/>
</dbReference>
<dbReference type="RefSeq" id="WP_204708862.1">
    <property type="nucleotide sequence ID" value="NZ_JBHSZV010000011.1"/>
</dbReference>
<dbReference type="GO" id="GO:0016787">
    <property type="term" value="F:hydrolase activity"/>
    <property type="evidence" value="ECO:0007669"/>
    <property type="project" value="UniProtKB-KW"/>
</dbReference>
<feature type="domain" description="Serine aminopeptidase S33" evidence="2">
    <location>
        <begin position="77"/>
        <end position="307"/>
    </location>
</feature>
<keyword evidence="3" id="KW-0378">Hydrolase</keyword>